<proteinExistence type="predicted"/>
<protein>
    <submittedName>
        <fullName evidence="1">Uncharacterized protein</fullName>
    </submittedName>
</protein>
<gene>
    <name evidence="1" type="ORF">JCM10512_1310</name>
</gene>
<dbReference type="InterPro" id="IPR051802">
    <property type="entry name" value="YfhM-like"/>
</dbReference>
<dbReference type="PANTHER" id="PTHR40094">
    <property type="entry name" value="ALPHA-2-MACROGLOBULIN HOMOLOG"/>
    <property type="match status" value="1"/>
</dbReference>
<dbReference type="STRING" id="1445607.JCM10512_1310"/>
<dbReference type="AlphaFoldDB" id="W4URC0"/>
<accession>W4URC0</accession>
<evidence type="ECO:0000313" key="2">
    <source>
        <dbReference type="Proteomes" id="UP000019131"/>
    </source>
</evidence>
<sequence length="535" mass="60752">MKQVRQSLSFLWVSILILGFYSCAGTPKDIVPSAEYAPYVTAYTGGVISQTSSVRIELTQEQSMVDLNNELKENPFSFSPSLKGKAYWVNNNTIEFVPEEGQLKPGKLYEASFQLGDFVKVDSKLKEFNFSFRVQERNFTLYTEPINITASQPDVANIKGEIHFSDAVAKEQVEQMFTVTADNGQKYPVKITATDNPAKYQFAINSISKAKQDFTLEIKVQGKAVNIEREQVEKITIPAKDAFQFLSARRIEQPENGIEVVFSEPLSESQDLKGLIEIPEITNYIFQIKDNKVNIYFEAGQLNKATLNINEGIKNLKDKRLGTSHSISFSEMNLKPQVEMPVEGAILPDSKNLIIPFRAVNLYAVDLSVIRIYENNILGFMQSNSLASASELRRFGRLIYKKTLWLSKDASKDVHKWEDYSIDLAGLIQQEPGAIYRIVLSFKQEYSAYPCGGGEQEKAISFADDGPSLTKVSSGITDEEEEAWDIPNSYYYYTGNEPINWNDYNWQERDNPCHPSYYMQSSEQPLAMCWLLIWE</sequence>
<dbReference type="EMBL" id="BAIV01000006">
    <property type="protein sequence ID" value="GAE83059.1"/>
    <property type="molecule type" value="Genomic_DNA"/>
</dbReference>
<evidence type="ECO:0000313" key="1">
    <source>
        <dbReference type="EMBL" id="GAE83059.1"/>
    </source>
</evidence>
<dbReference type="Proteomes" id="UP000019131">
    <property type="component" value="Unassembled WGS sequence"/>
</dbReference>
<organism evidence="1 2">
    <name type="scientific">Bacteroides reticulotermitis JCM 10512</name>
    <dbReference type="NCBI Taxonomy" id="1445607"/>
    <lineage>
        <taxon>Bacteria</taxon>
        <taxon>Pseudomonadati</taxon>
        <taxon>Bacteroidota</taxon>
        <taxon>Bacteroidia</taxon>
        <taxon>Bacteroidales</taxon>
        <taxon>Bacteroidaceae</taxon>
        <taxon>Bacteroides</taxon>
    </lineage>
</organism>
<comment type="caution">
    <text evidence="1">The sequence shown here is derived from an EMBL/GenBank/DDBJ whole genome shotgun (WGS) entry which is preliminary data.</text>
</comment>
<reference evidence="1 2" key="1">
    <citation type="journal article" date="2014" name="Genome Announc.">
        <title>Draft Genome Sequence of Bacteroides reticulotermitis Strain JCM 10512T, Isolated from the Gut of a Termite.</title>
        <authorList>
            <person name="Yuki M."/>
            <person name="Oshima K."/>
            <person name="Suda W."/>
            <person name="Sakamoto M."/>
            <person name="Iida T."/>
            <person name="Hattori M."/>
            <person name="Ohkuma M."/>
        </authorList>
    </citation>
    <scope>NUCLEOTIDE SEQUENCE [LARGE SCALE GENOMIC DNA]</scope>
    <source>
        <strain evidence="1 2">JCM 10512</strain>
    </source>
</reference>
<dbReference type="GO" id="GO:0004866">
    <property type="term" value="F:endopeptidase inhibitor activity"/>
    <property type="evidence" value="ECO:0007669"/>
    <property type="project" value="TreeGrafter"/>
</dbReference>
<name>W4URC0_9BACE</name>
<keyword evidence="2" id="KW-1185">Reference proteome</keyword>
<dbReference type="PROSITE" id="PS51257">
    <property type="entry name" value="PROKAR_LIPOPROTEIN"/>
    <property type="match status" value="1"/>
</dbReference>
<dbReference type="PANTHER" id="PTHR40094:SF1">
    <property type="entry name" value="UBIQUITIN DOMAIN-CONTAINING PROTEIN"/>
    <property type="match status" value="1"/>
</dbReference>